<evidence type="ECO:0000256" key="3">
    <source>
        <dbReference type="ARBA" id="ARBA00022737"/>
    </source>
</evidence>
<comment type="caution">
    <text evidence="8">The sequence shown here is derived from an EMBL/GenBank/DDBJ whole genome shotgun (WGS) entry which is preliminary data.</text>
</comment>
<evidence type="ECO:0000256" key="6">
    <source>
        <dbReference type="SAM" id="MobiDB-lite"/>
    </source>
</evidence>
<feature type="region of interest" description="Disordered" evidence="6">
    <location>
        <begin position="210"/>
        <end position="248"/>
    </location>
</feature>
<dbReference type="CDD" id="cd01723">
    <property type="entry name" value="LSm4"/>
    <property type="match status" value="1"/>
</dbReference>
<keyword evidence="2" id="KW-0507">mRNA processing</keyword>
<dbReference type="InterPro" id="IPR011990">
    <property type="entry name" value="TPR-like_helical_dom_sf"/>
</dbReference>
<dbReference type="InterPro" id="IPR034101">
    <property type="entry name" value="Lsm4"/>
</dbReference>
<keyword evidence="3" id="KW-0677">Repeat</keyword>
<dbReference type="Pfam" id="PF01423">
    <property type="entry name" value="LSM"/>
    <property type="match status" value="1"/>
</dbReference>
<dbReference type="GO" id="GO:0000956">
    <property type="term" value="P:nuclear-transcribed mRNA catabolic process"/>
    <property type="evidence" value="ECO:0007669"/>
    <property type="project" value="InterPro"/>
</dbReference>
<dbReference type="GO" id="GO:0000398">
    <property type="term" value="P:mRNA splicing, via spliceosome"/>
    <property type="evidence" value="ECO:0007669"/>
    <property type="project" value="InterPro"/>
</dbReference>
<feature type="region of interest" description="Disordered" evidence="6">
    <location>
        <begin position="775"/>
        <end position="799"/>
    </location>
</feature>
<comment type="function">
    <text evidence="4">Regulates mitochondrial small subunit maturation by controlling 15S rRNA 5'-end processing. Localizes to the 5' precursor of the 15S rRNA in a position that is subsequently occupied by mS47 in the mature yeast mtSSU. Uses structure and sequence-specific RNA recognition, binding to a single-stranded region of the precursor and specifically recognizing bases -6 to -1. The exchange of Ccm1 for mS47 is coupled to the irreversible removal of precursor rRNA that is accompanied by conformational changes of the mitoribosomal proteins uS5m and mS26. These conformational changes signal completion of 5'-end rRNA processing through protection of the mature 5'-end of the 15S rRNA and stabilization of mS47. The removal of the 5' precursor together with the dissociation of Ccm1 may be catalyzed by the 5'-3' exoribonuclease Pet127. Involved in the specific removal of group I introns in mitochondrial encoded transcripts.</text>
</comment>
<evidence type="ECO:0000256" key="4">
    <source>
        <dbReference type="ARBA" id="ARBA00044493"/>
    </source>
</evidence>
<evidence type="ECO:0000256" key="5">
    <source>
        <dbReference type="ARBA" id="ARBA00044511"/>
    </source>
</evidence>
<evidence type="ECO:0000313" key="8">
    <source>
        <dbReference type="EMBL" id="KAF2971741.1"/>
    </source>
</evidence>
<dbReference type="InParanoid" id="A0A7C8IT96"/>
<evidence type="ECO:0000259" key="7">
    <source>
        <dbReference type="PROSITE" id="PS52002"/>
    </source>
</evidence>
<feature type="domain" description="Sm" evidence="7">
    <location>
        <begin position="2"/>
        <end position="75"/>
    </location>
</feature>
<dbReference type="SUPFAM" id="SSF50182">
    <property type="entry name" value="Sm-like ribonucleoproteins"/>
    <property type="match status" value="1"/>
</dbReference>
<dbReference type="PROSITE" id="PS52002">
    <property type="entry name" value="SM"/>
    <property type="match status" value="1"/>
</dbReference>
<dbReference type="InterPro" id="IPR010920">
    <property type="entry name" value="LSM_dom_sf"/>
</dbReference>
<evidence type="ECO:0000313" key="9">
    <source>
        <dbReference type="Proteomes" id="UP000481858"/>
    </source>
</evidence>
<evidence type="ECO:0000256" key="1">
    <source>
        <dbReference type="ARBA" id="ARBA00006192"/>
    </source>
</evidence>
<keyword evidence="2" id="KW-0747">Spliceosome</keyword>
<gene>
    <name evidence="8" type="ORF">GQX73_g1897</name>
</gene>
<dbReference type="InterPro" id="IPR047575">
    <property type="entry name" value="Sm"/>
</dbReference>
<dbReference type="OrthoDB" id="747253at2759"/>
<dbReference type="InterPro" id="IPR057027">
    <property type="entry name" value="TPR_mt"/>
</dbReference>
<keyword evidence="9" id="KW-1185">Reference proteome</keyword>
<dbReference type="Gene3D" id="2.30.30.100">
    <property type="match status" value="1"/>
</dbReference>
<name>A0A7C8IT96_9PEZI</name>
<dbReference type="AlphaFoldDB" id="A0A7C8IT96"/>
<dbReference type="Gene3D" id="1.25.40.10">
    <property type="entry name" value="Tetratricopeptide repeat domain"/>
    <property type="match status" value="1"/>
</dbReference>
<protein>
    <recommendedName>
        <fullName evidence="7">Sm domain-containing protein</fullName>
    </recommendedName>
</protein>
<accession>A0A7C8IT96</accession>
<dbReference type="InterPro" id="IPR001163">
    <property type="entry name" value="Sm_dom_euk/arc"/>
</dbReference>
<dbReference type="EMBL" id="WUBL01000011">
    <property type="protein sequence ID" value="KAF2971741.1"/>
    <property type="molecule type" value="Genomic_DNA"/>
</dbReference>
<dbReference type="PANTHER" id="PTHR47936:SF1">
    <property type="entry name" value="PENTATRICOPEPTIDE REPEAT-CONTAINING PROTEIN GUN1, CHLOROPLASTIC"/>
    <property type="match status" value="1"/>
</dbReference>
<dbReference type="Pfam" id="PF23276">
    <property type="entry name" value="TPR_24"/>
    <property type="match status" value="1"/>
</dbReference>
<sequence length="799" mass="90389">MLPLGLLNAAQGHPMLVELKNGETLNGHLVQCDTWMNLTLKEVVQTSPDADKFVRLPEVYVKGNNVVDLEAVAVGMDHNVEITAEGEAIEAEVVVARAEVEAEVEELERHDRGSNEAHHGFSKREANTRPIWQYTQHEDTKHQGAVGSQRPKISYEVVGDLIYVPTVPTLLMPGDRIVVDGFWRCLCPLVDIALLSKPFKLPRLPRSRLGSSIANRNSSSSRYPRQQCRQQHSHAAARPGNTARQVDGPERARIAYLTRLAKRNPWLPVDLIRDSDSFNSFNTKLDKIPTRTIYAALKELQDAEDTYLSIARLVQYLVEERGERPNAALYENLIKANINRRYGSAKAAAQLLKEVQSHGISTTPEIYQAVLEVTAVHPDYVLRAQALHDMKNRWYNLTPSAEVSIIIGLLRDGQYELALFKLEQLNRIPINVPSWLFDLFLYTFGELGFHEETLAILRHRQRIVDAVKRAPLSLNAWQFLLDVFSRDAFQPGIQFIWDHSVTPSHIHPPDGVVLNVLNTAAMHGDTALCMSAMHELSTRGVKLSMHHYEALIHVHIRHDDLRKALTILCIMGKAGLSPDLASTRPIFQILRNSSASTERALTILHELKVQYTIPAAAFNVVLESTATHGGFKIAFDLYRTIRQVCINGPDFQTFEILLRYCTQRKSMSFLLAEMESFSLKPTQLILDHLVRICSMQDEYENAFLYLDMMRARTSPNSSETWWVSKSSALALLRRCIQTHDPRFEELLEECRRRRLFHENDIKSLMSIGRQYGDVPPFSNSIEPDSPESAGLPLPDSMSA</sequence>
<comment type="similarity">
    <text evidence="1">Belongs to the CCM1 family.</text>
</comment>
<organism evidence="8 9">
    <name type="scientific">Xylaria multiplex</name>
    <dbReference type="NCBI Taxonomy" id="323545"/>
    <lineage>
        <taxon>Eukaryota</taxon>
        <taxon>Fungi</taxon>
        <taxon>Dikarya</taxon>
        <taxon>Ascomycota</taxon>
        <taxon>Pezizomycotina</taxon>
        <taxon>Sordariomycetes</taxon>
        <taxon>Xylariomycetidae</taxon>
        <taxon>Xylariales</taxon>
        <taxon>Xylariaceae</taxon>
        <taxon>Xylaria</taxon>
    </lineage>
</organism>
<dbReference type="SMART" id="SM00651">
    <property type="entry name" value="Sm"/>
    <property type="match status" value="1"/>
</dbReference>
<dbReference type="GO" id="GO:0005681">
    <property type="term" value="C:spliceosomal complex"/>
    <property type="evidence" value="ECO:0007669"/>
    <property type="project" value="UniProtKB-KW"/>
</dbReference>
<comment type="subunit">
    <text evidence="5">Binds to mitochondrial small subunit 15S rRNA.</text>
</comment>
<reference evidence="8 9" key="1">
    <citation type="submission" date="2019-12" db="EMBL/GenBank/DDBJ databases">
        <title>Draft genome sequence of the ascomycete Xylaria multiplex DSM 110363.</title>
        <authorList>
            <person name="Buettner E."/>
            <person name="Kellner H."/>
        </authorList>
    </citation>
    <scope>NUCLEOTIDE SEQUENCE [LARGE SCALE GENOMIC DNA]</scope>
    <source>
        <strain evidence="8 9">DSM 110363</strain>
    </source>
</reference>
<dbReference type="Proteomes" id="UP000481858">
    <property type="component" value="Unassembled WGS sequence"/>
</dbReference>
<proteinExistence type="inferred from homology"/>
<dbReference type="GO" id="GO:0003723">
    <property type="term" value="F:RNA binding"/>
    <property type="evidence" value="ECO:0007669"/>
    <property type="project" value="InterPro"/>
</dbReference>
<evidence type="ECO:0000256" key="2">
    <source>
        <dbReference type="ARBA" id="ARBA00022728"/>
    </source>
</evidence>
<feature type="compositionally biased region" description="Low complexity" evidence="6">
    <location>
        <begin position="211"/>
        <end position="222"/>
    </location>
</feature>
<dbReference type="PANTHER" id="PTHR47936">
    <property type="entry name" value="PPR_LONG DOMAIN-CONTAINING PROTEIN"/>
    <property type="match status" value="1"/>
</dbReference>
<keyword evidence="2" id="KW-0508">mRNA splicing</keyword>